<evidence type="ECO:0000256" key="5">
    <source>
        <dbReference type="ARBA" id="ARBA00023002"/>
    </source>
</evidence>
<evidence type="ECO:0000256" key="6">
    <source>
        <dbReference type="ARBA" id="ARBA00023033"/>
    </source>
</evidence>
<evidence type="ECO:0000259" key="7">
    <source>
        <dbReference type="Pfam" id="PF01494"/>
    </source>
</evidence>
<dbReference type="Gene3D" id="3.50.50.60">
    <property type="entry name" value="FAD/NAD(P)-binding domain"/>
    <property type="match status" value="1"/>
</dbReference>
<keyword evidence="9" id="KW-1185">Reference proteome</keyword>
<dbReference type="InterPro" id="IPR036188">
    <property type="entry name" value="FAD/NAD-bd_sf"/>
</dbReference>
<keyword evidence="6" id="KW-0503">Monooxygenase</keyword>
<keyword evidence="4" id="KW-0274">FAD</keyword>
<comment type="caution">
    <text evidence="8">The sequence shown here is derived from an EMBL/GenBank/DDBJ whole genome shotgun (WGS) entry which is preliminary data.</text>
</comment>
<reference evidence="8" key="1">
    <citation type="submission" date="2021-03" db="EMBL/GenBank/DDBJ databases">
        <title>Revisited historic fungal species revealed as producer of novel bioactive compounds through whole genome sequencing and comparative genomics.</title>
        <authorList>
            <person name="Vignolle G.A."/>
            <person name="Hochenegger N."/>
            <person name="Mach R.L."/>
            <person name="Mach-Aigner A.R."/>
            <person name="Javad Rahimi M."/>
            <person name="Salim K.A."/>
            <person name="Chan C.M."/>
            <person name="Lim L.B.L."/>
            <person name="Cai F."/>
            <person name="Druzhinina I.S."/>
            <person name="U'Ren J.M."/>
            <person name="Derntl C."/>
        </authorList>
    </citation>
    <scope>NUCLEOTIDE SEQUENCE</scope>
    <source>
        <strain evidence="8">TUCIM 5799</strain>
    </source>
</reference>
<keyword evidence="3" id="KW-0285">Flavoprotein</keyword>
<dbReference type="GO" id="GO:0071949">
    <property type="term" value="F:FAD binding"/>
    <property type="evidence" value="ECO:0007669"/>
    <property type="project" value="InterPro"/>
</dbReference>
<protein>
    <recommendedName>
        <fullName evidence="7">FAD-binding domain-containing protein</fullName>
    </recommendedName>
</protein>
<dbReference type="InterPro" id="IPR050493">
    <property type="entry name" value="FAD-dep_Monooxygenase_BioMet"/>
</dbReference>
<dbReference type="Proteomes" id="UP000829685">
    <property type="component" value="Unassembled WGS sequence"/>
</dbReference>
<name>A0A9Q0AJL2_9PEZI</name>
<dbReference type="SUPFAM" id="SSF51905">
    <property type="entry name" value="FAD/NAD(P)-binding domain"/>
    <property type="match status" value="1"/>
</dbReference>
<comment type="pathway">
    <text evidence="1">Secondary metabolite biosynthesis.</text>
</comment>
<sequence>MPLQTIVVGGGICGLSTAIALRRAGHHVIVYERYSSEADAGAGITIRANAARILERWGLDLTSYGALPCTNRLLLDGKSLRIYMESDVAQQEGERGGLQINATRSDLHQLLRREVERPTTGEGTIKVLYDKHIVDYDAERPAVQLAGGTWKEADLVIACDGIKSKAATIIIGKELPAKPTGFSAFRLLLPDAKIREVAQKFPNDHFIKSRFEKSTGEVWIATEPPDRVLAWWCCRFDSMHAFDIVIPDHESYASSEEWLARCDKSILLEEFRHWHPLFGEILSKVEEPLLWKICDRPPIESVYRGLLCMLGDALHPMGPYRGQGGSQSMEDAAVVEMCLRGVTDRAQVPRRLELLQSLRVPRYACSQMASTVRQNEPNMEEHYQQVLDEAGKWFQGQDQSHLSDRNTFEIWMDKYDAAGEASKALERIAATDYARTCVSSSKI</sequence>
<accession>A0A9Q0AJL2</accession>
<dbReference type="Pfam" id="PF01494">
    <property type="entry name" value="FAD_binding_3"/>
    <property type="match status" value="1"/>
</dbReference>
<dbReference type="AlphaFoldDB" id="A0A9Q0AJL2"/>
<evidence type="ECO:0000313" key="9">
    <source>
        <dbReference type="Proteomes" id="UP000829685"/>
    </source>
</evidence>
<dbReference type="GO" id="GO:0004497">
    <property type="term" value="F:monooxygenase activity"/>
    <property type="evidence" value="ECO:0007669"/>
    <property type="project" value="UniProtKB-KW"/>
</dbReference>
<proteinExistence type="inferred from homology"/>
<evidence type="ECO:0000256" key="1">
    <source>
        <dbReference type="ARBA" id="ARBA00005179"/>
    </source>
</evidence>
<dbReference type="EMBL" id="JAFIMR010000052">
    <property type="protein sequence ID" value="KAI1854972.1"/>
    <property type="molecule type" value="Genomic_DNA"/>
</dbReference>
<organism evidence="8 9">
    <name type="scientific">Neoarthrinium moseri</name>
    <dbReference type="NCBI Taxonomy" id="1658444"/>
    <lineage>
        <taxon>Eukaryota</taxon>
        <taxon>Fungi</taxon>
        <taxon>Dikarya</taxon>
        <taxon>Ascomycota</taxon>
        <taxon>Pezizomycotina</taxon>
        <taxon>Sordariomycetes</taxon>
        <taxon>Xylariomycetidae</taxon>
        <taxon>Amphisphaeriales</taxon>
        <taxon>Apiosporaceae</taxon>
        <taxon>Neoarthrinium</taxon>
    </lineage>
</organism>
<evidence type="ECO:0000256" key="3">
    <source>
        <dbReference type="ARBA" id="ARBA00022630"/>
    </source>
</evidence>
<feature type="domain" description="FAD-binding" evidence="7">
    <location>
        <begin position="4"/>
        <end position="339"/>
    </location>
</feature>
<dbReference type="PRINTS" id="PR00420">
    <property type="entry name" value="RNGMNOXGNASE"/>
</dbReference>
<keyword evidence="5" id="KW-0560">Oxidoreductase</keyword>
<comment type="similarity">
    <text evidence="2">Belongs to the paxM FAD-dependent monooxygenase family.</text>
</comment>
<dbReference type="PANTHER" id="PTHR13789:SF309">
    <property type="entry name" value="PUTATIVE (AFU_ORTHOLOGUE AFUA_6G14510)-RELATED"/>
    <property type="match status" value="1"/>
</dbReference>
<dbReference type="InterPro" id="IPR002938">
    <property type="entry name" value="FAD-bd"/>
</dbReference>
<evidence type="ECO:0000313" key="8">
    <source>
        <dbReference type="EMBL" id="KAI1854972.1"/>
    </source>
</evidence>
<evidence type="ECO:0000256" key="2">
    <source>
        <dbReference type="ARBA" id="ARBA00007992"/>
    </source>
</evidence>
<dbReference type="PANTHER" id="PTHR13789">
    <property type="entry name" value="MONOOXYGENASE"/>
    <property type="match status" value="1"/>
</dbReference>
<evidence type="ECO:0000256" key="4">
    <source>
        <dbReference type="ARBA" id="ARBA00022827"/>
    </source>
</evidence>
<gene>
    <name evidence="8" type="ORF">JX265_012327</name>
</gene>